<sequence length="195" mass="22590">MSIDYNDVEFAYTQGDQHITRTLYLKDRKTSRGALGIWRVDVLWSWKVYRSRRQLQRLYGDYQRADTAGLPMDKPRFVVGRIRSRGRTTSGFVLIARWMEGTQFLNKATSFRAALDAQMMPHDRTDQNYIRTTAGCLAAQSVGLRDCQGFVKMGERESLQFFDIHTRWNPIYNIFGSSIQADALVQVIESWESSI</sequence>
<accession>K5VKM5</accession>
<dbReference type="KEGG" id="pco:PHACADRAFT_101432"/>
<dbReference type="RefSeq" id="XP_007399740.1">
    <property type="nucleotide sequence ID" value="XM_007399678.1"/>
</dbReference>
<proteinExistence type="predicted"/>
<protein>
    <recommendedName>
        <fullName evidence="3">Fungal-type protein kinase domain-containing protein</fullName>
    </recommendedName>
</protein>
<name>K5VKM5_PHACS</name>
<dbReference type="Proteomes" id="UP000008370">
    <property type="component" value="Unassembled WGS sequence"/>
</dbReference>
<dbReference type="AlphaFoldDB" id="K5VKM5"/>
<evidence type="ECO:0000313" key="2">
    <source>
        <dbReference type="Proteomes" id="UP000008370"/>
    </source>
</evidence>
<organism evidence="1 2">
    <name type="scientific">Phanerochaete carnosa (strain HHB-10118-sp)</name>
    <name type="common">White-rot fungus</name>
    <name type="synonym">Peniophora carnosa</name>
    <dbReference type="NCBI Taxonomy" id="650164"/>
    <lineage>
        <taxon>Eukaryota</taxon>
        <taxon>Fungi</taxon>
        <taxon>Dikarya</taxon>
        <taxon>Basidiomycota</taxon>
        <taxon>Agaricomycotina</taxon>
        <taxon>Agaricomycetes</taxon>
        <taxon>Polyporales</taxon>
        <taxon>Phanerochaetaceae</taxon>
        <taxon>Phanerochaete</taxon>
    </lineage>
</organism>
<reference evidence="1 2" key="1">
    <citation type="journal article" date="2012" name="BMC Genomics">
        <title>Comparative genomics of the white-rot fungi, Phanerochaete carnosa and P. chrysosporium, to elucidate the genetic basis of the distinct wood types they colonize.</title>
        <authorList>
            <person name="Suzuki H."/>
            <person name="MacDonald J."/>
            <person name="Syed K."/>
            <person name="Salamov A."/>
            <person name="Hori C."/>
            <person name="Aerts A."/>
            <person name="Henrissat B."/>
            <person name="Wiebenga A."/>
            <person name="vanKuyk P.A."/>
            <person name="Barry K."/>
            <person name="Lindquist E."/>
            <person name="LaButti K."/>
            <person name="Lapidus A."/>
            <person name="Lucas S."/>
            <person name="Coutinho P."/>
            <person name="Gong Y."/>
            <person name="Samejima M."/>
            <person name="Mahadevan R."/>
            <person name="Abou-Zaid M."/>
            <person name="de Vries R.P."/>
            <person name="Igarashi K."/>
            <person name="Yadav J.S."/>
            <person name="Grigoriev I.V."/>
            <person name="Master E.R."/>
        </authorList>
    </citation>
    <scope>NUCLEOTIDE SEQUENCE [LARGE SCALE GENOMIC DNA]</scope>
    <source>
        <strain evidence="1 2">HHB-10118-sp</strain>
    </source>
</reference>
<dbReference type="HOGENOM" id="CLU_1415193_0_0_1"/>
<evidence type="ECO:0008006" key="3">
    <source>
        <dbReference type="Google" id="ProtNLM"/>
    </source>
</evidence>
<keyword evidence="2" id="KW-1185">Reference proteome</keyword>
<evidence type="ECO:0000313" key="1">
    <source>
        <dbReference type="EMBL" id="EKM51948.1"/>
    </source>
</evidence>
<dbReference type="EMBL" id="JH930476">
    <property type="protein sequence ID" value="EKM51948.1"/>
    <property type="molecule type" value="Genomic_DNA"/>
</dbReference>
<dbReference type="OrthoDB" id="3252968at2759"/>
<dbReference type="InParanoid" id="K5VKM5"/>
<dbReference type="GeneID" id="18907191"/>
<gene>
    <name evidence="1" type="ORF">PHACADRAFT_101432</name>
</gene>